<keyword evidence="2" id="KW-1133">Transmembrane helix</keyword>
<protein>
    <submittedName>
        <fullName evidence="3">C6 zinc finger domain</fullName>
    </submittedName>
</protein>
<sequence>MVGVPGRSKACNTCLQRKIKVPLSNPNPETIPNCDLAKPHCGNCFKSKRICGGYTRKTAYVFSETVVIPAGTAEKDDGTLTYQGRWKGTTKKARTPSPGLVHVEARPRLPRPADDASSDTSSELSDVDLGRALAAQRIPMMPSLWQQLHHVFLAAYMPRQGMGAADNADYVTGNWLLQLQGRSSPLPALQTAVAAFAAAQIGREHSDARLVSQSAHLYLRSLEHLRHALACPVTRLHDDTLAACLTLGIYELTETPRPRRHTTALQLQQQENTAYSKHMMGAMMLLQLRGPDGNNTPLAHSLFLSLRRHVINTTLITHTDSFLCHDEWRARPWRVYPKNVLDRCLDCVLDLPPLQRLADEMQRGAGDPARVAAQCAALTQGSTAVLARLGEWYGTLQAQVAGPPYWSRFCTLTSAQDDAVRGKPFPVSYDFATFSTAYLLMMYWAGVMVGHWLLFVACRALAALSSEDDGGEPERAELVARGQRHREAWVAMARNMCQMTEYFLGEDMGKVGVSVALALLEGAMAMFCDGTDDWQRERAWVAEMIALTAKRLNETSMLVV</sequence>
<organism evidence="3 4">
    <name type="scientific">Cordyceps militaris</name>
    <name type="common">Caterpillar fungus</name>
    <name type="synonym">Clavaria militaris</name>
    <dbReference type="NCBI Taxonomy" id="73501"/>
    <lineage>
        <taxon>Eukaryota</taxon>
        <taxon>Fungi</taxon>
        <taxon>Dikarya</taxon>
        <taxon>Ascomycota</taxon>
        <taxon>Pezizomycotina</taxon>
        <taxon>Sordariomycetes</taxon>
        <taxon>Hypocreomycetidae</taxon>
        <taxon>Hypocreales</taxon>
        <taxon>Cordycipitaceae</taxon>
        <taxon>Cordyceps</taxon>
    </lineage>
</organism>
<dbReference type="InterPro" id="IPR036864">
    <property type="entry name" value="Zn2-C6_fun-type_DNA-bd_sf"/>
</dbReference>
<dbReference type="OrthoDB" id="5126878at2759"/>
<dbReference type="InterPro" id="IPR001138">
    <property type="entry name" value="Zn2Cys6_DnaBD"/>
</dbReference>
<evidence type="ECO:0000256" key="1">
    <source>
        <dbReference type="ARBA" id="ARBA00023242"/>
    </source>
</evidence>
<dbReference type="EMBL" id="CP023326">
    <property type="protein sequence ID" value="ATY66182.1"/>
    <property type="molecule type" value="Genomic_DNA"/>
</dbReference>
<proteinExistence type="predicted"/>
<evidence type="ECO:0000256" key="2">
    <source>
        <dbReference type="SAM" id="Phobius"/>
    </source>
</evidence>
<dbReference type="PANTHER" id="PTHR38111:SF11">
    <property type="entry name" value="TRANSCRIPTION FACTOR DOMAIN-CONTAINING PROTEIN-RELATED"/>
    <property type="match status" value="1"/>
</dbReference>
<keyword evidence="1" id="KW-0539">Nucleus</keyword>
<gene>
    <name evidence="3" type="ORF">A9K55_001485</name>
</gene>
<keyword evidence="2" id="KW-0812">Transmembrane</keyword>
<reference evidence="3 4" key="1">
    <citation type="journal article" date="2017" name="BMC Genomics">
        <title>Chromosome level assembly and secondary metabolite potential of the parasitic fungus Cordyceps militaris.</title>
        <authorList>
            <person name="Kramer G.J."/>
            <person name="Nodwell J.R."/>
        </authorList>
    </citation>
    <scope>NUCLEOTIDE SEQUENCE [LARGE SCALE GENOMIC DNA]</scope>
    <source>
        <strain evidence="3 4">ATCC 34164</strain>
    </source>
</reference>
<keyword evidence="2" id="KW-0472">Membrane</keyword>
<dbReference type="Proteomes" id="UP000323067">
    <property type="component" value="Chromosome iii"/>
</dbReference>
<dbReference type="GO" id="GO:0000981">
    <property type="term" value="F:DNA-binding transcription factor activity, RNA polymerase II-specific"/>
    <property type="evidence" value="ECO:0007669"/>
    <property type="project" value="InterPro"/>
</dbReference>
<dbReference type="GO" id="GO:0008270">
    <property type="term" value="F:zinc ion binding"/>
    <property type="evidence" value="ECO:0007669"/>
    <property type="project" value="InterPro"/>
</dbReference>
<dbReference type="VEuPathDB" id="FungiDB:CCM_00657"/>
<evidence type="ECO:0000313" key="4">
    <source>
        <dbReference type="Proteomes" id="UP000323067"/>
    </source>
</evidence>
<evidence type="ECO:0000313" key="3">
    <source>
        <dbReference type="EMBL" id="ATY66182.1"/>
    </source>
</evidence>
<dbReference type="VEuPathDB" id="FungiDB:A9K55_001485"/>
<dbReference type="Gene3D" id="4.10.240.10">
    <property type="entry name" value="Zn(2)-C6 fungal-type DNA-binding domain"/>
    <property type="match status" value="1"/>
</dbReference>
<dbReference type="CDD" id="cd00067">
    <property type="entry name" value="GAL4"/>
    <property type="match status" value="1"/>
</dbReference>
<dbReference type="PANTHER" id="PTHR38111">
    <property type="entry name" value="ZN(2)-C6 FUNGAL-TYPE DOMAIN-CONTAINING PROTEIN-RELATED"/>
    <property type="match status" value="1"/>
</dbReference>
<dbReference type="AlphaFoldDB" id="A0A2H4SSW0"/>
<accession>A0A2H4SSW0</accession>
<dbReference type="InterPro" id="IPR053178">
    <property type="entry name" value="Osmoadaptation_assoc"/>
</dbReference>
<feature type="transmembrane region" description="Helical" evidence="2">
    <location>
        <begin position="437"/>
        <end position="457"/>
    </location>
</feature>
<name>A0A2H4SSW0_CORMI</name>